<sequence>MNKKYLRDLMNNDLSPLIKDTGIEFYDVEYSNNNGKNILTFYIEKDDGLISIDDCELINNKISDKLDEIDPISDPYYLEIASVDITTPFTRDKDFKKNLGNVVIVNLYQKLDSQKEFKGILKDFNDKEISLELEKKEIKIERSNISSIKLSLFD</sequence>
<dbReference type="RefSeq" id="WP_002838249.1">
    <property type="nucleotide sequence ID" value="NZ_CAMYDD010000001.1"/>
</dbReference>
<dbReference type="InterPro" id="IPR036847">
    <property type="entry name" value="RimP_C_sf"/>
</dbReference>
<dbReference type="GO" id="GO:0006412">
    <property type="term" value="P:translation"/>
    <property type="evidence" value="ECO:0007669"/>
    <property type="project" value="TreeGrafter"/>
</dbReference>
<dbReference type="CDD" id="cd01734">
    <property type="entry name" value="YlxS_C"/>
    <property type="match status" value="1"/>
</dbReference>
<keyword evidence="1" id="KW-0963">Cytoplasm</keyword>
<feature type="domain" description="Ribosome maturation factor RimP N-terminal" evidence="2">
    <location>
        <begin position="15"/>
        <end position="82"/>
    </location>
</feature>
<dbReference type="PANTHER" id="PTHR33867">
    <property type="entry name" value="RIBOSOME MATURATION FACTOR RIMP"/>
    <property type="match status" value="1"/>
</dbReference>
<evidence type="ECO:0000313" key="4">
    <source>
        <dbReference type="EMBL" id="OXZ38516.1"/>
    </source>
</evidence>
<dbReference type="GO" id="GO:0000028">
    <property type="term" value="P:ribosomal small subunit assembly"/>
    <property type="evidence" value="ECO:0007669"/>
    <property type="project" value="TreeGrafter"/>
</dbReference>
<comment type="function">
    <text evidence="1">Required for maturation of 30S ribosomal subunits.</text>
</comment>
<dbReference type="InterPro" id="IPR035956">
    <property type="entry name" value="RimP_N_sf"/>
</dbReference>
<dbReference type="SUPFAM" id="SSF75420">
    <property type="entry name" value="YhbC-like, N-terminal domain"/>
    <property type="match status" value="1"/>
</dbReference>
<dbReference type="HAMAP" id="MF_01077">
    <property type="entry name" value="RimP"/>
    <property type="match status" value="1"/>
</dbReference>
<evidence type="ECO:0000256" key="1">
    <source>
        <dbReference type="HAMAP-Rule" id="MF_01077"/>
    </source>
</evidence>
<reference evidence="5" key="1">
    <citation type="submission" date="2017-04" db="EMBL/GenBank/DDBJ databases">
        <title>Finegoldia magna isolated from orthopedic joint implant-associated infections.</title>
        <authorList>
            <person name="Bjorklund S."/>
            <person name="Bruggemann H."/>
            <person name="Jensen A."/>
            <person name="Hellmark B."/>
            <person name="Soderquist B."/>
        </authorList>
    </citation>
    <scope>NUCLEOTIDE SEQUENCE [LARGE SCALE GENOMIC DNA]</scope>
    <source>
        <strain evidence="5">08T492</strain>
    </source>
</reference>
<dbReference type="Gene3D" id="2.30.30.180">
    <property type="entry name" value="Ribosome maturation factor RimP, C-terminal domain"/>
    <property type="match status" value="1"/>
</dbReference>
<dbReference type="Proteomes" id="UP000215361">
    <property type="component" value="Unassembled WGS sequence"/>
</dbReference>
<dbReference type="InterPro" id="IPR003728">
    <property type="entry name" value="Ribosome_maturation_RimP"/>
</dbReference>
<comment type="caution">
    <text evidence="4">The sequence shown here is derived from an EMBL/GenBank/DDBJ whole genome shotgun (WGS) entry which is preliminary data.</text>
</comment>
<dbReference type="GO" id="GO:0005829">
    <property type="term" value="C:cytosol"/>
    <property type="evidence" value="ECO:0007669"/>
    <property type="project" value="TreeGrafter"/>
</dbReference>
<proteinExistence type="inferred from homology"/>
<dbReference type="InterPro" id="IPR028998">
    <property type="entry name" value="RimP_C"/>
</dbReference>
<keyword evidence="1" id="KW-0690">Ribosome biogenesis</keyword>
<protein>
    <recommendedName>
        <fullName evidence="1">Ribosome maturation factor RimP</fullName>
    </recommendedName>
</protein>
<organism evidence="4 5">
    <name type="scientific">Finegoldia magna</name>
    <name type="common">Peptostreptococcus magnus</name>
    <dbReference type="NCBI Taxonomy" id="1260"/>
    <lineage>
        <taxon>Bacteria</taxon>
        <taxon>Bacillati</taxon>
        <taxon>Bacillota</taxon>
        <taxon>Tissierellia</taxon>
        <taxon>Tissierellales</taxon>
        <taxon>Peptoniphilaceae</taxon>
        <taxon>Finegoldia</taxon>
    </lineage>
</organism>
<comment type="subcellular location">
    <subcellularLocation>
        <location evidence="1">Cytoplasm</location>
    </subcellularLocation>
</comment>
<evidence type="ECO:0000313" key="5">
    <source>
        <dbReference type="Proteomes" id="UP000215361"/>
    </source>
</evidence>
<dbReference type="AlphaFoldDB" id="A0A133MXT1"/>
<dbReference type="InterPro" id="IPR028989">
    <property type="entry name" value="RimP_N"/>
</dbReference>
<dbReference type="PANTHER" id="PTHR33867:SF1">
    <property type="entry name" value="RIBOSOME MATURATION FACTOR RIMP"/>
    <property type="match status" value="1"/>
</dbReference>
<dbReference type="Gene3D" id="3.30.300.70">
    <property type="entry name" value="RimP-like superfamily, N-terminal"/>
    <property type="match status" value="1"/>
</dbReference>
<evidence type="ECO:0000259" key="3">
    <source>
        <dbReference type="Pfam" id="PF17384"/>
    </source>
</evidence>
<accession>A0A133MXT1</accession>
<dbReference type="EMBL" id="NDYI01000010">
    <property type="protein sequence ID" value="OXZ38516.1"/>
    <property type="molecule type" value="Genomic_DNA"/>
</dbReference>
<name>A0A133MXT1_FINMA</name>
<feature type="domain" description="Ribosome maturation factor RimP C-terminal" evidence="3">
    <location>
        <begin position="90"/>
        <end position="151"/>
    </location>
</feature>
<dbReference type="Pfam" id="PF17384">
    <property type="entry name" value="DUF150_C"/>
    <property type="match status" value="1"/>
</dbReference>
<comment type="similarity">
    <text evidence="1">Belongs to the RimP family.</text>
</comment>
<gene>
    <name evidence="1" type="primary">rimP</name>
    <name evidence="4" type="ORF">B9N56_03735</name>
</gene>
<dbReference type="SUPFAM" id="SSF74942">
    <property type="entry name" value="YhbC-like, C-terminal domain"/>
    <property type="match status" value="1"/>
</dbReference>
<evidence type="ECO:0000259" key="2">
    <source>
        <dbReference type="Pfam" id="PF02576"/>
    </source>
</evidence>
<dbReference type="Pfam" id="PF02576">
    <property type="entry name" value="RimP_N"/>
    <property type="match status" value="1"/>
</dbReference>